<feature type="domain" description="Lnb-like transmembrane" evidence="4">
    <location>
        <begin position="249"/>
        <end position="382"/>
    </location>
</feature>
<evidence type="ECO:0000259" key="4">
    <source>
        <dbReference type="Pfam" id="PF25221"/>
    </source>
</evidence>
<sequence>MKKLIFIFFISTFSFAQHINLSPTAEISVITCGPGTDELYASFGHSAFRILDLNNKIDRVYNYGTFDFDTPNFYVKFAQGKLLYQLRAYNFGNFLRGYHQENRWVKGQVLDLSQEQVQQVFDFLEENAKPENRSYKYDFFYDNCSTKLYDVLEQVLGENLLFKSDFDKANFSHRDLIELYMGHQPWADFGIDLALGADIDRQASSKEYMFLPDYVFESFTKVEIKKDGSFKPIVKRTEEILLSYGEAHKQSMLTPMLLFSICSLVILWITYKDFKRKSRTKLLDTFIFSITGVLGIVLLLLWFATDHSATANNFNVLWAFAPNLVFVFLMNKNSKMSTYYMFTLLMLLDVMVLLWIFKVQVFHYALIPLLVGLYARYIYLWFYFRGVGKE</sequence>
<accession>A0ABU9L0X0</accession>
<evidence type="ECO:0000313" key="5">
    <source>
        <dbReference type="EMBL" id="MEL4455006.1"/>
    </source>
</evidence>
<gene>
    <name evidence="5" type="ORF">AABB81_03810</name>
</gene>
<dbReference type="Proteomes" id="UP001474120">
    <property type="component" value="Unassembled WGS sequence"/>
</dbReference>
<evidence type="ECO:0000256" key="1">
    <source>
        <dbReference type="SAM" id="Phobius"/>
    </source>
</evidence>
<organism evidence="5 6">
    <name type="scientific">Lutimonas vermicola</name>
    <dbReference type="NCBI Taxonomy" id="414288"/>
    <lineage>
        <taxon>Bacteria</taxon>
        <taxon>Pseudomonadati</taxon>
        <taxon>Bacteroidota</taxon>
        <taxon>Flavobacteriia</taxon>
        <taxon>Flavobacteriales</taxon>
        <taxon>Flavobacteriaceae</taxon>
        <taxon>Lutimonas</taxon>
    </lineage>
</organism>
<dbReference type="Pfam" id="PF13387">
    <property type="entry name" value="Lnb_N"/>
    <property type="match status" value="1"/>
</dbReference>
<keyword evidence="6" id="KW-1185">Reference proteome</keyword>
<keyword evidence="1" id="KW-0812">Transmembrane</keyword>
<feature type="transmembrane region" description="Helical" evidence="1">
    <location>
        <begin position="283"/>
        <end position="303"/>
    </location>
</feature>
<comment type="caution">
    <text evidence="5">The sequence shown here is derived from an EMBL/GenBank/DDBJ whole genome shotgun (WGS) entry which is preliminary data.</text>
</comment>
<evidence type="ECO:0000313" key="6">
    <source>
        <dbReference type="Proteomes" id="UP001474120"/>
    </source>
</evidence>
<proteinExistence type="predicted"/>
<feature type="chain" id="PRO_5045414528" evidence="2">
    <location>
        <begin position="17"/>
        <end position="390"/>
    </location>
</feature>
<evidence type="ECO:0000256" key="2">
    <source>
        <dbReference type="SAM" id="SignalP"/>
    </source>
</evidence>
<dbReference type="InterPro" id="IPR057436">
    <property type="entry name" value="5TMH_Lnb"/>
</dbReference>
<dbReference type="RefSeq" id="WP_342158737.1">
    <property type="nucleotide sequence ID" value="NZ_JBCDNA010000001.1"/>
</dbReference>
<name>A0ABU9L0X0_9FLAO</name>
<feature type="transmembrane region" description="Helical" evidence="1">
    <location>
        <begin position="363"/>
        <end position="384"/>
    </location>
</feature>
<dbReference type="Pfam" id="PF25221">
    <property type="entry name" value="5TMH_Lnb"/>
    <property type="match status" value="1"/>
</dbReference>
<dbReference type="EMBL" id="JBCDNA010000001">
    <property type="protein sequence ID" value="MEL4455006.1"/>
    <property type="molecule type" value="Genomic_DNA"/>
</dbReference>
<feature type="transmembrane region" description="Helical" evidence="1">
    <location>
        <begin position="252"/>
        <end position="271"/>
    </location>
</feature>
<feature type="transmembrane region" description="Helical" evidence="1">
    <location>
        <begin position="338"/>
        <end position="357"/>
    </location>
</feature>
<dbReference type="InterPro" id="IPR025178">
    <property type="entry name" value="Lnb_N"/>
</dbReference>
<keyword evidence="1" id="KW-1133">Transmembrane helix</keyword>
<feature type="transmembrane region" description="Helical" evidence="1">
    <location>
        <begin position="315"/>
        <end position="331"/>
    </location>
</feature>
<protein>
    <submittedName>
        <fullName evidence="5">DUF4105 domain-containing protein</fullName>
    </submittedName>
</protein>
<keyword evidence="1" id="KW-0472">Membrane</keyword>
<feature type="domain" description="Lnb N-terminal periplasmic" evidence="3">
    <location>
        <begin position="28"/>
        <end position="159"/>
    </location>
</feature>
<keyword evidence="2" id="KW-0732">Signal</keyword>
<reference evidence="5 6" key="1">
    <citation type="submission" date="2024-04" db="EMBL/GenBank/DDBJ databases">
        <title>whole genome sequencing of Lutimonas vermicola strain IMCC1616.</title>
        <authorList>
            <person name="Bae S.S."/>
        </authorList>
    </citation>
    <scope>NUCLEOTIDE SEQUENCE [LARGE SCALE GENOMIC DNA]</scope>
    <source>
        <strain evidence="5 6">IMCC1616</strain>
    </source>
</reference>
<evidence type="ECO:0000259" key="3">
    <source>
        <dbReference type="Pfam" id="PF13387"/>
    </source>
</evidence>
<feature type="signal peptide" evidence="2">
    <location>
        <begin position="1"/>
        <end position="16"/>
    </location>
</feature>